<keyword evidence="5 6" id="KW-0472">Membrane</keyword>
<evidence type="ECO:0000256" key="6">
    <source>
        <dbReference type="SAM" id="Phobius"/>
    </source>
</evidence>
<name>A0A7W7RFH7_9ACTN</name>
<dbReference type="Pfam" id="PF06271">
    <property type="entry name" value="RDD"/>
    <property type="match status" value="1"/>
</dbReference>
<proteinExistence type="predicted"/>
<keyword evidence="2" id="KW-1003">Cell membrane</keyword>
<feature type="transmembrane region" description="Helical" evidence="6">
    <location>
        <begin position="12"/>
        <end position="39"/>
    </location>
</feature>
<dbReference type="InterPro" id="IPR051791">
    <property type="entry name" value="Pra-immunoreactive"/>
</dbReference>
<evidence type="ECO:0000259" key="7">
    <source>
        <dbReference type="Pfam" id="PF06271"/>
    </source>
</evidence>
<dbReference type="PANTHER" id="PTHR36115">
    <property type="entry name" value="PROLINE-RICH ANTIGEN HOMOLOG-RELATED"/>
    <property type="match status" value="1"/>
</dbReference>
<evidence type="ECO:0000256" key="5">
    <source>
        <dbReference type="ARBA" id="ARBA00023136"/>
    </source>
</evidence>
<comment type="caution">
    <text evidence="8">The sequence shown here is derived from an EMBL/GenBank/DDBJ whole genome shotgun (WGS) entry which is preliminary data.</text>
</comment>
<feature type="domain" description="RDD" evidence="7">
    <location>
        <begin position="3"/>
        <end position="149"/>
    </location>
</feature>
<dbReference type="EMBL" id="JACHJT010000001">
    <property type="protein sequence ID" value="MBB4931011.1"/>
    <property type="molecule type" value="Genomic_DNA"/>
</dbReference>
<gene>
    <name evidence="8" type="ORF">F4561_001831</name>
</gene>
<accession>A0A7W7RFH7</accession>
<dbReference type="Proteomes" id="UP000523007">
    <property type="component" value="Unassembled WGS sequence"/>
</dbReference>
<keyword evidence="9" id="KW-1185">Reference proteome</keyword>
<keyword evidence="4 6" id="KW-1133">Transmembrane helix</keyword>
<keyword evidence="3 6" id="KW-0812">Transmembrane</keyword>
<comment type="subcellular location">
    <subcellularLocation>
        <location evidence="1">Cell membrane</location>
        <topology evidence="1">Multi-pass membrane protein</topology>
    </subcellularLocation>
</comment>
<dbReference type="GO" id="GO:0005886">
    <property type="term" value="C:plasma membrane"/>
    <property type="evidence" value="ECO:0007669"/>
    <property type="project" value="UniProtKB-SubCell"/>
</dbReference>
<organism evidence="8 9">
    <name type="scientific">Lipingzhangella halophila</name>
    <dbReference type="NCBI Taxonomy" id="1783352"/>
    <lineage>
        <taxon>Bacteria</taxon>
        <taxon>Bacillati</taxon>
        <taxon>Actinomycetota</taxon>
        <taxon>Actinomycetes</taxon>
        <taxon>Streptosporangiales</taxon>
        <taxon>Nocardiopsidaceae</taxon>
        <taxon>Lipingzhangella</taxon>
    </lineage>
</organism>
<evidence type="ECO:0000313" key="8">
    <source>
        <dbReference type="EMBL" id="MBB4931011.1"/>
    </source>
</evidence>
<evidence type="ECO:0000313" key="9">
    <source>
        <dbReference type="Proteomes" id="UP000523007"/>
    </source>
</evidence>
<dbReference type="InterPro" id="IPR010432">
    <property type="entry name" value="RDD"/>
</dbReference>
<dbReference type="PANTHER" id="PTHR36115:SF4">
    <property type="entry name" value="MEMBRANE PROTEIN"/>
    <property type="match status" value="1"/>
</dbReference>
<feature type="transmembrane region" description="Helical" evidence="6">
    <location>
        <begin position="103"/>
        <end position="128"/>
    </location>
</feature>
<evidence type="ECO:0000256" key="1">
    <source>
        <dbReference type="ARBA" id="ARBA00004651"/>
    </source>
</evidence>
<evidence type="ECO:0000256" key="4">
    <source>
        <dbReference type="ARBA" id="ARBA00022989"/>
    </source>
</evidence>
<sequence>MVADRGERFLARLIDVMIAQAVSVCALVPALIVIVPIASPGRGELVIFLICALFFLVYWGYEIFCHRRFGATIGKRMLDLRVVRPGNNGESDPAPETRIMLRAAVWAAPLLVSWGIIINLLSGVFWFVNILWPIWDQPSRQALHDKAAGTMVVRQR</sequence>
<protein>
    <submittedName>
        <fullName evidence="8">Putative RDD family membrane protein YckC</fullName>
    </submittedName>
</protein>
<evidence type="ECO:0000256" key="2">
    <source>
        <dbReference type="ARBA" id="ARBA00022475"/>
    </source>
</evidence>
<dbReference type="RefSeq" id="WP_184576591.1">
    <property type="nucleotide sequence ID" value="NZ_JACHJT010000001.1"/>
</dbReference>
<feature type="transmembrane region" description="Helical" evidence="6">
    <location>
        <begin position="45"/>
        <end position="61"/>
    </location>
</feature>
<dbReference type="AlphaFoldDB" id="A0A7W7RFH7"/>
<evidence type="ECO:0000256" key="3">
    <source>
        <dbReference type="ARBA" id="ARBA00022692"/>
    </source>
</evidence>
<reference evidence="8 9" key="1">
    <citation type="submission" date="2020-08" db="EMBL/GenBank/DDBJ databases">
        <title>Sequencing the genomes of 1000 actinobacteria strains.</title>
        <authorList>
            <person name="Klenk H.-P."/>
        </authorList>
    </citation>
    <scope>NUCLEOTIDE SEQUENCE [LARGE SCALE GENOMIC DNA]</scope>
    <source>
        <strain evidence="8 9">DSM 102030</strain>
    </source>
</reference>